<feature type="domain" description="DUF5597" evidence="3">
    <location>
        <begin position="411"/>
        <end position="539"/>
    </location>
</feature>
<dbReference type="EMBL" id="CP043043">
    <property type="protein sequence ID" value="QEH96829.1"/>
    <property type="molecule type" value="Genomic_DNA"/>
</dbReference>
<proteinExistence type="predicted"/>
<dbReference type="Gene3D" id="3.20.20.80">
    <property type="entry name" value="Glycosidases"/>
    <property type="match status" value="1"/>
</dbReference>
<feature type="domain" description="Glycoside hydrolase 35 catalytic" evidence="2">
    <location>
        <begin position="67"/>
        <end position="273"/>
    </location>
</feature>
<gene>
    <name evidence="4" type="ORF">FXF46_11395</name>
</gene>
<dbReference type="Proteomes" id="UP000323560">
    <property type="component" value="Chromosome"/>
</dbReference>
<feature type="region of interest" description="Disordered" evidence="1">
    <location>
        <begin position="1"/>
        <end position="24"/>
    </location>
</feature>
<evidence type="ECO:0008006" key="6">
    <source>
        <dbReference type="Google" id="ProtNLM"/>
    </source>
</evidence>
<dbReference type="InterPro" id="IPR031330">
    <property type="entry name" value="Gly_Hdrlase_35_cat"/>
</dbReference>
<dbReference type="KEGG" id="gti:FXF46_11395"/>
<evidence type="ECO:0000259" key="2">
    <source>
        <dbReference type="Pfam" id="PF01301"/>
    </source>
</evidence>
<evidence type="ECO:0000313" key="5">
    <source>
        <dbReference type="Proteomes" id="UP000323560"/>
    </source>
</evidence>
<dbReference type="SUPFAM" id="SSF51445">
    <property type="entry name" value="(Trans)glycosidases"/>
    <property type="match status" value="1"/>
</dbReference>
<reference evidence="4 5" key="1">
    <citation type="submission" date="2019-08" db="EMBL/GenBank/DDBJ databases">
        <title>Gluconobacter frateurii HD924 genome.</title>
        <authorList>
            <person name="Liu Y."/>
            <person name="Zhang P."/>
        </authorList>
    </citation>
    <scope>NUCLEOTIDE SEQUENCE [LARGE SCALE GENOMIC DNA]</scope>
    <source>
        <strain evidence="4 5">HD924</strain>
    </source>
</reference>
<evidence type="ECO:0000313" key="4">
    <source>
        <dbReference type="EMBL" id="QEH96829.1"/>
    </source>
</evidence>
<evidence type="ECO:0000256" key="1">
    <source>
        <dbReference type="SAM" id="MobiDB-lite"/>
    </source>
</evidence>
<dbReference type="InterPro" id="IPR040719">
    <property type="entry name" value="DUF5597"/>
</dbReference>
<name>A0AAP9JIU8_GLUTH</name>
<dbReference type="Gene3D" id="2.60.220.20">
    <property type="entry name" value="putative beta-Galactosidase from caulobacter crescentus"/>
    <property type="match status" value="1"/>
</dbReference>
<protein>
    <recommendedName>
        <fullName evidence="6">Beta-galactosidase</fullName>
    </recommendedName>
</protein>
<evidence type="ECO:0000259" key="3">
    <source>
        <dbReference type="Pfam" id="PF18120"/>
    </source>
</evidence>
<dbReference type="InterPro" id="IPR017853">
    <property type="entry name" value="GH"/>
</dbReference>
<dbReference type="AlphaFoldDB" id="A0AAP9JIU8"/>
<dbReference type="Pfam" id="PF18120">
    <property type="entry name" value="DUF5597"/>
    <property type="match status" value="1"/>
</dbReference>
<organism evidence="4 5">
    <name type="scientific">Gluconobacter thailandicus</name>
    <dbReference type="NCBI Taxonomy" id="257438"/>
    <lineage>
        <taxon>Bacteria</taxon>
        <taxon>Pseudomonadati</taxon>
        <taxon>Pseudomonadota</taxon>
        <taxon>Alphaproteobacteria</taxon>
        <taxon>Acetobacterales</taxon>
        <taxon>Acetobacteraceae</taxon>
        <taxon>Gluconobacter</taxon>
    </lineage>
</organism>
<dbReference type="FunFam" id="3.20.20.80:FF:000135">
    <property type="entry name" value="Beta-galactosidase, putative, bgl35A"/>
    <property type="match status" value="1"/>
</dbReference>
<dbReference type="Pfam" id="PF01301">
    <property type="entry name" value="Glyco_hydro_35"/>
    <property type="match status" value="1"/>
</dbReference>
<sequence>MHHRDRCRQPSGLTDMRHTQPNLPSLRTPQLLLRTALTALVLVVSTHRATADDMPRLVGKDGHFHLEVDGKPFFVLAAQMHNSSAFPSTLPVFWDTAARLHINTVQAPVYWETFEPSPDHYDFSTVDQLIDGARAHHVRLILLWFGTWKNGAGHYVPLWIKRNPQTYPRLENADHLPLDGMSPFGEQTLTRDKAAFKALMTHLREHDAERHTVIMVQVENEPGLLGTVRDHTATADRTFDAPVPTDVLNATKQSRHGNWSEVFGSQAAEIFSTWAVSHYINQVAEAGRAVYPLPLYVNAWLHYRGLKDPGTDFPSGGATYDMLNVWKSQSPAISIIGTDSYTNNLEQFHGGVLPYQREDNAPWLSESGITVPNARWTYDLMARGGIGASVFGVDDPDHDDAISAHGLDNTLLAPLIPTLVTAASNNTVAALLEERGRPSPTHIFGSWMVRAAFGASWGLPDPAEAPSDGQEIGRALVARLDATHFLVAGTGARINFLSRNHDGGIHEVVRVEEGTYDAQGAWHVVRIWNGDETDYGMSLPEKAGAALRVEVLDIAPSFPRHTMIP</sequence>
<accession>A0AAP9JIU8</accession>